<dbReference type="InterPro" id="IPR021476">
    <property type="entry name" value="Egh16-like"/>
</dbReference>
<dbReference type="InParanoid" id="A0A151GMZ5"/>
<proteinExistence type="predicted"/>
<reference evidence="1 2" key="1">
    <citation type="journal article" date="2016" name="Sci. Rep.">
        <title>Insights into Adaptations to a Near-Obligate Nematode Endoparasitic Lifestyle from the Finished Genome of Drechmeria coniospora.</title>
        <authorList>
            <person name="Zhang L."/>
            <person name="Zhou Z."/>
            <person name="Guo Q."/>
            <person name="Fokkens L."/>
            <person name="Miskei M."/>
            <person name="Pocsi I."/>
            <person name="Zhang W."/>
            <person name="Chen M."/>
            <person name="Wang L."/>
            <person name="Sun Y."/>
            <person name="Donzelli B.G."/>
            <person name="Gibson D.M."/>
            <person name="Nelson D.R."/>
            <person name="Luo J.G."/>
            <person name="Rep M."/>
            <person name="Liu H."/>
            <person name="Yang S."/>
            <person name="Wang J."/>
            <person name="Krasnoff S.B."/>
            <person name="Xu Y."/>
            <person name="Molnar I."/>
            <person name="Lin M."/>
        </authorList>
    </citation>
    <scope>NUCLEOTIDE SEQUENCE [LARGE SCALE GENOMIC DNA]</scope>
    <source>
        <strain evidence="1 2">ARSEF 6962</strain>
    </source>
</reference>
<dbReference type="Proteomes" id="UP000076580">
    <property type="component" value="Chromosome 02"/>
</dbReference>
<dbReference type="AlphaFoldDB" id="A0A151GMZ5"/>
<protein>
    <submittedName>
        <fullName evidence="1">Cell surface protein</fullName>
    </submittedName>
</protein>
<accession>A0A151GMZ5</accession>
<evidence type="ECO:0000313" key="1">
    <source>
        <dbReference type="EMBL" id="KYK58479.1"/>
    </source>
</evidence>
<dbReference type="GeneID" id="63718138"/>
<dbReference type="EMBL" id="LAYC01000002">
    <property type="protein sequence ID" value="KYK58479.1"/>
    <property type="molecule type" value="Genomic_DNA"/>
</dbReference>
<dbReference type="STRING" id="98403.A0A151GMZ5"/>
<dbReference type="PANTHER" id="PTHR34618:SF1">
    <property type="entry name" value="SECRETED PROTEIN"/>
    <property type="match status" value="1"/>
</dbReference>
<evidence type="ECO:0000313" key="2">
    <source>
        <dbReference type="Proteomes" id="UP000076580"/>
    </source>
</evidence>
<dbReference type="OrthoDB" id="5310497at2759"/>
<dbReference type="RefSeq" id="XP_040657831.1">
    <property type="nucleotide sequence ID" value="XM_040802798.1"/>
</dbReference>
<keyword evidence="2" id="KW-1185">Reference proteome</keyword>
<gene>
    <name evidence="1" type="ORF">DCS_05495</name>
</gene>
<organism evidence="1 2">
    <name type="scientific">Drechmeria coniospora</name>
    <name type="common">Nematophagous fungus</name>
    <name type="synonym">Meria coniospora</name>
    <dbReference type="NCBI Taxonomy" id="98403"/>
    <lineage>
        <taxon>Eukaryota</taxon>
        <taxon>Fungi</taxon>
        <taxon>Dikarya</taxon>
        <taxon>Ascomycota</taxon>
        <taxon>Pezizomycotina</taxon>
        <taxon>Sordariomycetes</taxon>
        <taxon>Hypocreomycetidae</taxon>
        <taxon>Hypocreales</taxon>
        <taxon>Ophiocordycipitaceae</taxon>
        <taxon>Drechmeria</taxon>
    </lineage>
</organism>
<dbReference type="PANTHER" id="PTHR34618">
    <property type="entry name" value="SURFACE PROTEIN MAS1, PUTATIVE-RELATED"/>
    <property type="match status" value="1"/>
</dbReference>
<sequence>MRSAIVYSAFVAGASAHGLWIYTVGANKVTMPGLNVADGTPRDCVVNACGAQADTAIIRDMDIMNGVTSPLGKTQGNGNVDPAAVISVFMGRRKEAPANKGAQSSVGKEDALPGLLQRREERKRQIGNLFSGIANLPVVGVAGLGGVRKDYPVETVVRDSAGQGAKRGLPTCDDDGVISGVYRQVNQDGAGPLTAAIDPSSGGYDGKAFQSASIVQNMPGLGVGGLSLATNTEFPIKVKMPEGMVCNGKVGGAENVCIVRVRNQAAAGPFGGSGAFTQSPAARKRAIAYRLKKRFDVGREDEE</sequence>
<dbReference type="Pfam" id="PF11327">
    <property type="entry name" value="Egh16-like"/>
    <property type="match status" value="1"/>
</dbReference>
<name>A0A151GMZ5_DRECN</name>
<comment type="caution">
    <text evidence="1">The sequence shown here is derived from an EMBL/GenBank/DDBJ whole genome shotgun (WGS) entry which is preliminary data.</text>
</comment>